<reference evidence="3" key="2">
    <citation type="journal article" date="2019" name="Nat. Med.">
        <title>A library of human gut bacterial isolates paired with longitudinal multiomics data enables mechanistic microbiome research.</title>
        <authorList>
            <person name="Poyet M."/>
            <person name="Groussin M."/>
            <person name="Gibbons S.M."/>
            <person name="Avila-Pacheco J."/>
            <person name="Jiang X."/>
            <person name="Kearney S.M."/>
            <person name="Perrotta A.R."/>
            <person name="Berdy B."/>
            <person name="Zhao S."/>
            <person name="Lieberman T.D."/>
            <person name="Swanson P.K."/>
            <person name="Smith M."/>
            <person name="Roesemann S."/>
            <person name="Alexander J.E."/>
            <person name="Rich S.A."/>
            <person name="Livny J."/>
            <person name="Vlamakis H."/>
            <person name="Clish C."/>
            <person name="Bullock K."/>
            <person name="Deik A."/>
            <person name="Scott J."/>
            <person name="Pierce K.A."/>
            <person name="Xavier R.J."/>
            <person name="Alm E.J."/>
        </authorList>
    </citation>
    <scope>NUCLEOTIDE SEQUENCE</scope>
    <source>
        <strain evidence="3">BIOML-A12</strain>
    </source>
</reference>
<dbReference type="InterPro" id="IPR036390">
    <property type="entry name" value="WH_DNA-bd_sf"/>
</dbReference>
<dbReference type="PANTHER" id="PTHR33221">
    <property type="entry name" value="WINGED HELIX-TURN-HELIX TRANSCRIPTIONAL REGULATOR, RRF2 FAMILY"/>
    <property type="match status" value="1"/>
</dbReference>
<reference evidence="2 4" key="1">
    <citation type="submission" date="2014-08" db="EMBL/GenBank/DDBJ databases">
        <title>Clostridium innocuum, an unnegligible vancomycin-resistant pathogen causing extra-intestinal infections.</title>
        <authorList>
            <person name="Feng Y."/>
            <person name="Chiu C.-H."/>
        </authorList>
    </citation>
    <scope>NUCLEOTIDE SEQUENCE [LARGE SCALE GENOMIC DNA]</scope>
    <source>
        <strain evidence="2 4">AN88</strain>
    </source>
</reference>
<dbReference type="RefSeq" id="WP_009270950.1">
    <property type="nucleotide sequence ID" value="NZ_BAABXQ010000006.1"/>
</dbReference>
<protein>
    <submittedName>
        <fullName evidence="2 3">Transcriptional regulator</fullName>
    </submittedName>
</protein>
<evidence type="ECO:0000313" key="3">
    <source>
        <dbReference type="EMBL" id="MZH57604.1"/>
    </source>
</evidence>
<proteinExistence type="predicted"/>
<dbReference type="EMBL" id="JQIF01000067">
    <property type="protein sequence ID" value="KGJ52398.1"/>
    <property type="molecule type" value="Genomic_DNA"/>
</dbReference>
<dbReference type="EMBL" id="WWTN01000039">
    <property type="protein sequence ID" value="MZH57604.1"/>
    <property type="molecule type" value="Genomic_DNA"/>
</dbReference>
<accession>A0A099I6D0</accession>
<dbReference type="PROSITE" id="PS51197">
    <property type="entry name" value="HTH_RRF2_2"/>
    <property type="match status" value="1"/>
</dbReference>
<dbReference type="NCBIfam" id="TIGR00738">
    <property type="entry name" value="rrf2_super"/>
    <property type="match status" value="1"/>
</dbReference>
<dbReference type="AlphaFoldDB" id="A0A099I6D0"/>
<gene>
    <name evidence="2" type="ORF">CIAN88_14795</name>
    <name evidence="3" type="ORF">GT664_18060</name>
</gene>
<comment type="caution">
    <text evidence="2">The sequence shown here is derived from an EMBL/GenBank/DDBJ whole genome shotgun (WGS) entry which is preliminary data.</text>
</comment>
<evidence type="ECO:0000313" key="4">
    <source>
        <dbReference type="Proteomes" id="UP000030008"/>
    </source>
</evidence>
<dbReference type="PANTHER" id="PTHR33221:SF5">
    <property type="entry name" value="HTH-TYPE TRANSCRIPTIONAL REGULATOR ISCR"/>
    <property type="match status" value="1"/>
</dbReference>
<dbReference type="Proteomes" id="UP000604383">
    <property type="component" value="Unassembled WGS sequence"/>
</dbReference>
<dbReference type="GO" id="GO:0005829">
    <property type="term" value="C:cytosol"/>
    <property type="evidence" value="ECO:0007669"/>
    <property type="project" value="TreeGrafter"/>
</dbReference>
<evidence type="ECO:0000256" key="1">
    <source>
        <dbReference type="ARBA" id="ARBA00023125"/>
    </source>
</evidence>
<dbReference type="Pfam" id="PF02082">
    <property type="entry name" value="Rrf2"/>
    <property type="match status" value="1"/>
</dbReference>
<name>A0A099I6D0_CLOIN</name>
<organism evidence="2 4">
    <name type="scientific">Clostridium innocuum</name>
    <dbReference type="NCBI Taxonomy" id="1522"/>
    <lineage>
        <taxon>Bacteria</taxon>
        <taxon>Bacillati</taxon>
        <taxon>Bacillota</taxon>
        <taxon>Clostridia</taxon>
        <taxon>Eubacteriales</taxon>
        <taxon>Clostridiaceae</taxon>
        <taxon>Clostridium</taxon>
    </lineage>
</organism>
<dbReference type="InterPro" id="IPR036388">
    <property type="entry name" value="WH-like_DNA-bd_sf"/>
</dbReference>
<keyword evidence="1" id="KW-0238">DNA-binding</keyword>
<evidence type="ECO:0000313" key="2">
    <source>
        <dbReference type="EMBL" id="KGJ52398.1"/>
    </source>
</evidence>
<dbReference type="GO" id="GO:0003677">
    <property type="term" value="F:DNA binding"/>
    <property type="evidence" value="ECO:0007669"/>
    <property type="project" value="UniProtKB-KW"/>
</dbReference>
<dbReference type="GO" id="GO:0003700">
    <property type="term" value="F:DNA-binding transcription factor activity"/>
    <property type="evidence" value="ECO:0007669"/>
    <property type="project" value="TreeGrafter"/>
</dbReference>
<dbReference type="Gene3D" id="1.10.10.10">
    <property type="entry name" value="Winged helix-like DNA-binding domain superfamily/Winged helix DNA-binding domain"/>
    <property type="match status" value="1"/>
</dbReference>
<dbReference type="InterPro" id="IPR000944">
    <property type="entry name" value="Tscrpt_reg_Rrf2"/>
</dbReference>
<dbReference type="Proteomes" id="UP000030008">
    <property type="component" value="Unassembled WGS sequence"/>
</dbReference>
<dbReference type="SUPFAM" id="SSF46785">
    <property type="entry name" value="Winged helix' DNA-binding domain"/>
    <property type="match status" value="1"/>
</dbReference>
<sequence>MKISTKGIYALEAMIELASRNTACVSIRDIADARNCSVKYLEQIFKQLKKAQLLISIRGKDGGYQIAKDPEEITAKDIILAVEEKLDPVVCLSHTCTRSGICRTQPVWMGMQEQIYKVLESKTLKYLTDIYRNEVSA</sequence>